<dbReference type="AlphaFoldDB" id="A0A4Y2L9G9"/>
<proteinExistence type="predicted"/>
<dbReference type="EMBL" id="BGPR01005442">
    <property type="protein sequence ID" value="GBN10226.1"/>
    <property type="molecule type" value="Genomic_DNA"/>
</dbReference>
<name>A0A4Y2L9G9_ARAVE</name>
<evidence type="ECO:0000313" key="2">
    <source>
        <dbReference type="Proteomes" id="UP000499080"/>
    </source>
</evidence>
<accession>A0A4Y2L9G9</accession>
<sequence>MESFLGLKASQYQTEVTRWPTASRMVVSRLWIKCQTAGTINKKAAQELRPLQLIDTWHKRHDDIENQRL</sequence>
<reference evidence="1 2" key="1">
    <citation type="journal article" date="2019" name="Sci. Rep.">
        <title>Orb-weaving spider Araneus ventricosus genome elucidates the spidroin gene catalogue.</title>
        <authorList>
            <person name="Kono N."/>
            <person name="Nakamura H."/>
            <person name="Ohtoshi R."/>
            <person name="Moran D.A.P."/>
            <person name="Shinohara A."/>
            <person name="Yoshida Y."/>
            <person name="Fujiwara M."/>
            <person name="Mori M."/>
            <person name="Tomita M."/>
            <person name="Arakawa K."/>
        </authorList>
    </citation>
    <scope>NUCLEOTIDE SEQUENCE [LARGE SCALE GENOMIC DNA]</scope>
</reference>
<comment type="caution">
    <text evidence="1">The sequence shown here is derived from an EMBL/GenBank/DDBJ whole genome shotgun (WGS) entry which is preliminary data.</text>
</comment>
<evidence type="ECO:0000313" key="1">
    <source>
        <dbReference type="EMBL" id="GBN10226.1"/>
    </source>
</evidence>
<protein>
    <submittedName>
        <fullName evidence="1">Uncharacterized protein</fullName>
    </submittedName>
</protein>
<organism evidence="1 2">
    <name type="scientific">Araneus ventricosus</name>
    <name type="common">Orbweaver spider</name>
    <name type="synonym">Epeira ventricosa</name>
    <dbReference type="NCBI Taxonomy" id="182803"/>
    <lineage>
        <taxon>Eukaryota</taxon>
        <taxon>Metazoa</taxon>
        <taxon>Ecdysozoa</taxon>
        <taxon>Arthropoda</taxon>
        <taxon>Chelicerata</taxon>
        <taxon>Arachnida</taxon>
        <taxon>Araneae</taxon>
        <taxon>Araneomorphae</taxon>
        <taxon>Entelegynae</taxon>
        <taxon>Araneoidea</taxon>
        <taxon>Araneidae</taxon>
        <taxon>Araneus</taxon>
    </lineage>
</organism>
<feature type="non-terminal residue" evidence="1">
    <location>
        <position position="69"/>
    </location>
</feature>
<keyword evidence="2" id="KW-1185">Reference proteome</keyword>
<gene>
    <name evidence="1" type="ORF">AVEN_217488_1</name>
</gene>
<dbReference type="Proteomes" id="UP000499080">
    <property type="component" value="Unassembled WGS sequence"/>
</dbReference>